<evidence type="ECO:0008006" key="5">
    <source>
        <dbReference type="Google" id="ProtNLM"/>
    </source>
</evidence>
<name>A0ABW1JD77_9ACTN</name>
<evidence type="ECO:0000256" key="2">
    <source>
        <dbReference type="SAM" id="Phobius"/>
    </source>
</evidence>
<dbReference type="Proteomes" id="UP001596189">
    <property type="component" value="Unassembled WGS sequence"/>
</dbReference>
<accession>A0ABW1JD77</accession>
<dbReference type="RefSeq" id="WP_345716096.1">
    <property type="nucleotide sequence ID" value="NZ_BAABFP010000004.1"/>
</dbReference>
<organism evidence="3 4">
    <name type="scientific">Angustibacter luteus</name>
    <dbReference type="NCBI Taxonomy" id="658456"/>
    <lineage>
        <taxon>Bacteria</taxon>
        <taxon>Bacillati</taxon>
        <taxon>Actinomycetota</taxon>
        <taxon>Actinomycetes</taxon>
        <taxon>Kineosporiales</taxon>
        <taxon>Kineosporiaceae</taxon>
    </lineage>
</organism>
<reference evidence="4" key="1">
    <citation type="journal article" date="2019" name="Int. J. Syst. Evol. Microbiol.">
        <title>The Global Catalogue of Microorganisms (GCM) 10K type strain sequencing project: providing services to taxonomists for standard genome sequencing and annotation.</title>
        <authorList>
            <consortium name="The Broad Institute Genomics Platform"/>
            <consortium name="The Broad Institute Genome Sequencing Center for Infectious Disease"/>
            <person name="Wu L."/>
            <person name="Ma J."/>
        </authorList>
    </citation>
    <scope>NUCLEOTIDE SEQUENCE [LARGE SCALE GENOMIC DNA]</scope>
    <source>
        <strain evidence="4">KACC 14249</strain>
    </source>
</reference>
<feature type="transmembrane region" description="Helical" evidence="2">
    <location>
        <begin position="113"/>
        <end position="133"/>
    </location>
</feature>
<gene>
    <name evidence="3" type="ORF">ACFQDO_09145</name>
</gene>
<comment type="caution">
    <text evidence="3">The sequence shown here is derived from an EMBL/GenBank/DDBJ whole genome shotgun (WGS) entry which is preliminary data.</text>
</comment>
<dbReference type="EMBL" id="JBHSRD010000003">
    <property type="protein sequence ID" value="MFC6007292.1"/>
    <property type="molecule type" value="Genomic_DNA"/>
</dbReference>
<feature type="transmembrane region" description="Helical" evidence="2">
    <location>
        <begin position="167"/>
        <end position="189"/>
    </location>
</feature>
<feature type="compositionally biased region" description="Low complexity" evidence="1">
    <location>
        <begin position="15"/>
        <end position="28"/>
    </location>
</feature>
<protein>
    <recommendedName>
        <fullName evidence="5">DUF4199 family protein</fullName>
    </recommendedName>
</protein>
<keyword evidence="2" id="KW-1133">Transmembrane helix</keyword>
<feature type="transmembrane region" description="Helical" evidence="2">
    <location>
        <begin position="57"/>
        <end position="76"/>
    </location>
</feature>
<evidence type="ECO:0000313" key="4">
    <source>
        <dbReference type="Proteomes" id="UP001596189"/>
    </source>
</evidence>
<feature type="region of interest" description="Disordered" evidence="1">
    <location>
        <begin position="1"/>
        <end position="28"/>
    </location>
</feature>
<keyword evidence="4" id="KW-1185">Reference proteome</keyword>
<evidence type="ECO:0000313" key="3">
    <source>
        <dbReference type="EMBL" id="MFC6007292.1"/>
    </source>
</evidence>
<keyword evidence="2" id="KW-0812">Transmembrane</keyword>
<feature type="transmembrane region" description="Helical" evidence="2">
    <location>
        <begin position="82"/>
        <end position="101"/>
    </location>
</feature>
<evidence type="ECO:0000256" key="1">
    <source>
        <dbReference type="SAM" id="MobiDB-lite"/>
    </source>
</evidence>
<keyword evidence="2" id="KW-0472">Membrane</keyword>
<proteinExistence type="predicted"/>
<sequence>MTTPDQSAPEPSPEPASEASPEPSPVVSPGYYSGTPFFSEGPVAAAAAPIELPQEELVSRGLAFSLGAIPVGMFLAVVIWKLGFVGAISSFVIAGGAVFLYSKGALTPPKRGLVPLVGVIIVGVAASFLAIVASDLLDYYKTPSGQALGYPSSYEFVKTNLFNMDVITSYGSDLAMFGVFALLGIFGTLRRLMTSAKGAPA</sequence>